<dbReference type="Pfam" id="PF05593">
    <property type="entry name" value="RHS_repeat"/>
    <property type="match status" value="2"/>
</dbReference>
<dbReference type="InterPro" id="IPR003284">
    <property type="entry name" value="Sal_SpvB"/>
</dbReference>
<evidence type="ECO:0000313" key="6">
    <source>
        <dbReference type="EMBL" id="TQV68116.1"/>
    </source>
</evidence>
<dbReference type="SUPFAM" id="SSF69318">
    <property type="entry name" value="Integrin alpha N-terminal domain"/>
    <property type="match status" value="1"/>
</dbReference>
<dbReference type="InterPro" id="IPR013517">
    <property type="entry name" value="FG-GAP"/>
</dbReference>
<evidence type="ECO:0000256" key="3">
    <source>
        <dbReference type="ARBA" id="ARBA00022729"/>
    </source>
</evidence>
<dbReference type="Gene3D" id="2.130.10.130">
    <property type="entry name" value="Integrin alpha, N-terminal"/>
    <property type="match status" value="2"/>
</dbReference>
<dbReference type="InterPro" id="IPR028994">
    <property type="entry name" value="Integrin_alpha_N"/>
</dbReference>
<dbReference type="EMBL" id="VHSG01000029">
    <property type="protein sequence ID" value="TQV68116.1"/>
    <property type="molecule type" value="Genomic_DNA"/>
</dbReference>
<dbReference type="PANTHER" id="PTHR32305">
    <property type="match status" value="1"/>
</dbReference>
<dbReference type="GO" id="GO:0005576">
    <property type="term" value="C:extracellular region"/>
    <property type="evidence" value="ECO:0007669"/>
    <property type="project" value="UniProtKB-SubCell"/>
</dbReference>
<name>A0A545ST30_9GAMM</name>
<dbReference type="Gene3D" id="2.180.10.10">
    <property type="entry name" value="RHS repeat-associated core"/>
    <property type="match status" value="3"/>
</dbReference>
<dbReference type="InterPro" id="IPR022385">
    <property type="entry name" value="Rhs_assc_core"/>
</dbReference>
<feature type="signal peptide" evidence="5">
    <location>
        <begin position="1"/>
        <end position="25"/>
    </location>
</feature>
<dbReference type="PANTHER" id="PTHR32305:SF15">
    <property type="entry name" value="PROTEIN RHSA-RELATED"/>
    <property type="match status" value="1"/>
</dbReference>
<keyword evidence="2" id="KW-0964">Secreted</keyword>
<dbReference type="InterPro" id="IPR006530">
    <property type="entry name" value="YD"/>
</dbReference>
<dbReference type="Proteomes" id="UP000319732">
    <property type="component" value="Unassembled WGS sequence"/>
</dbReference>
<dbReference type="NCBIfam" id="TIGR03696">
    <property type="entry name" value="Rhs_assc_core"/>
    <property type="match status" value="1"/>
</dbReference>
<evidence type="ECO:0000256" key="2">
    <source>
        <dbReference type="ARBA" id="ARBA00022525"/>
    </source>
</evidence>
<dbReference type="Pfam" id="PF03534">
    <property type="entry name" value="SpvB"/>
    <property type="match status" value="1"/>
</dbReference>
<organism evidence="6 7">
    <name type="scientific">Exilibacterium tricleocarpae</name>
    <dbReference type="NCBI Taxonomy" id="2591008"/>
    <lineage>
        <taxon>Bacteria</taxon>
        <taxon>Pseudomonadati</taxon>
        <taxon>Pseudomonadota</taxon>
        <taxon>Gammaproteobacteria</taxon>
        <taxon>Cellvibrionales</taxon>
        <taxon>Cellvibrionaceae</taxon>
        <taxon>Exilibacterium</taxon>
    </lineage>
</organism>
<keyword evidence="3 5" id="KW-0732">Signal</keyword>
<dbReference type="InterPro" id="IPR031325">
    <property type="entry name" value="RHS_repeat"/>
</dbReference>
<reference evidence="6 7" key="1">
    <citation type="submission" date="2019-06" db="EMBL/GenBank/DDBJ databases">
        <title>Whole genome sequence for Cellvibrionaceae sp. R142.</title>
        <authorList>
            <person name="Wang G."/>
        </authorList>
    </citation>
    <scope>NUCLEOTIDE SEQUENCE [LARGE SCALE GENOMIC DNA]</scope>
    <source>
        <strain evidence="6 7">R142</strain>
    </source>
</reference>
<evidence type="ECO:0000313" key="7">
    <source>
        <dbReference type="Proteomes" id="UP000319732"/>
    </source>
</evidence>
<dbReference type="NCBIfam" id="TIGR01643">
    <property type="entry name" value="YD_repeat_2x"/>
    <property type="match status" value="3"/>
</dbReference>
<evidence type="ECO:0000256" key="5">
    <source>
        <dbReference type="SAM" id="SignalP"/>
    </source>
</evidence>
<proteinExistence type="predicted"/>
<evidence type="ECO:0000256" key="1">
    <source>
        <dbReference type="ARBA" id="ARBA00004613"/>
    </source>
</evidence>
<dbReference type="OrthoDB" id="7059642at2"/>
<gene>
    <name evidence="6" type="ORF">FKG94_23790</name>
</gene>
<sequence length="2284" mass="252677">MSCSTPRFLLSLTAFVVGLFTTQYALSQSDPVGTLGGELTVANGVAHYSIPIDVAPGRGGMQPQLSLHFSGEAGNGVMGIGWNLGGLSVISRCQATLDQDGFWGGVNFDADDRYCLDGQRLVPINGDHGEVGAEYRTEIDSFAQIISYGGEDYNPEYWVVKTKSGRVMTYGGSNASQLFPKGTVTWSLREQNDTTGNNPITYAYTDNRGTQYLNQVDYPSGSISFVYEERPDVTTAYAYGQQVSMSRRVSQIDIQGLIEGYFSGPVAARPLQSYRLTYHEAGEVDRYSRIKAITACDPQNNCLRDTKFTWSSAGNANAFQREYHKTIRIGDYDPFYLQGVHDVNGDGIGDILMAKNSSRGIWVRAALGTRDSVSNNYVTSKPASGNYATSRWSTPRVADVNNDGLADLVWLSTHTEGLRVGVSLSNGDRSFGSLRTQARASVSGTTWKSAGLEDINGDGNLDAVWHSGDASVKKIAVRLGLGNGQFDSLRQTTVSPGGNYSDWKFAGFHDTNRDGWSDMVWRHATRNTIAVSLAQGDNTYGELIESQVNPHNWSHSGWNFVGVGDSNGDGLEDLIWRYDGSAGLHTRVSLSQGNGSYGAFISTTLSTNSAWGDNRVGFKGLEDINGDGLSDLVWSRRSSGRAHTQVSLAKGDGTYRPTVFSRDAALNSSRTVVFAGFHDINSDGLLDMVWEHRPYDDDENHYLDKRGRLSASFARANGTYAAARSLGLKGDLNRWSHFYGVQDANNDGIGDIIWQQNNTRKSRRVAINFSRGAISRLTGITDAQDKGIGINYNPLSNPAVYTKGSDAAFPLVDQIGPQRVVSSVNEYNGIDANGHRFVKKTMYHYEGLKAHLQGRGSYGYAKVTESYVEGFYGSSSSSMRVYKSRYLNFDQRDFPWTGRILGEEERYRPQSEYVRTSRKAFTHEVKETHPGVYQINRTREDHMSYEPGQSQWFQRQVVMRRDIDNFGNVGRMDVINTANNETFSKITLNEYANNEVQWHIGQLQRSRVIFRSPYADDEERITAHTYHPNTGLRQTTSIVGANSGENLRITVLTHDDYGHVVRQQVGVPNVGERTTTRSYNAVGRMTSQCNALDECTTYTYNTRGQVSEKTDPDGLYTIWDYDGFGRQTQEARSDGVSTHTQRRLAGSGECGALMPGAYHCQITRISGSQPVTTQYDRLNRPLRTIKVGFDGRKIFNDTEYNARSLVSRVSHDYYEGDHKTWISTEYDTMERTIRVSRPGPQGTRVDTTTEYDGLVTTVGRGPDALTTTTTHNALGQKVRVEEEEGSTIDYTYNSDGNLLTTRVNSDPDTTITLSYDEYGRKVAMDDPDMGLWQYAYNGFDELIRQTDAKGQVSRMEYDSLGRLVRRVEPEGSSTWTYGGLDAAEGSVGKLLQEKTRGITKDYGYDSKGRQVSVTTRITDAGSFTTRTTYDEFSRPVRTVYPGQHRFSTTNVYNGNGFLSAVKGFRYAAETHNYDQLAPLVSAAVALADDYAAKAQALRELGEKYEHLKTAYRQLQDPGTLTADLVAHQSMLQSEIAKGQPRGIHTEERTVAEGAVSLPGGAVIPFNRTETLRTVDLDPEFMGHLNNAIAELETVTALINTQVSDYVSIMEQLTVLAEQTLAAADNNFAIATALTASAEIYGDYQSEQDRYTITYWRAADVDAAGRISAEVYGNGIVNDYAYNQGSGQLESIHSSLISINAVRHLEYEYDAYDNVTLRHDMINDIHEEFDYDRLERLTSSTVTSALYNTTTDLNTTQSLTYDVYGNITSKSDVGVYIYGQNGAGIHAVTRAGNNTYLYDANGNMTSGAGRSIEWSSFNKPTRITQNGRSVTFSYGADRARYKKVNHLGDITLYLGLVEKLDKANGDTEEKHYIYAAGQLVAERIVSSTDGTQTRYLHKDAMGSVDLITDTYANVVDRRSFDAWGKLRDFPWKSTATLEDPLYLTQLPYTNKGYTGHENVQEVNLIHMNGRMYDATLARFISADVIIQEPRASQSYNRYSYVWNNPMKYTDPTGHITETRVGRAISRAWNNFKKAVKRTWDKIKRAVRGDRRRSGGSGGSGHANQAGATAVDITISTRGRAVTPVGSRNIFTYLFEPYTWEYAIEQEDSVFMHQLRGNSKEAYRRAIMWGNYRLYMRDQGGYVGFTGGAAGAGLVQYGKGTGVFIGRERDGTYAVYTTNETNLSISIELGANMSWGTAISRLPLERAIGEVTTVSVGVDIKPGVGVGAVGTAAFNETKDGALELAEAGGGLSAGIGLAPPVSATVGLNRTELDERYVIKEGNPFRW</sequence>
<comment type="subcellular location">
    <subcellularLocation>
        <location evidence="1">Secreted</location>
    </subcellularLocation>
</comment>
<keyword evidence="4" id="KW-0843">Virulence</keyword>
<evidence type="ECO:0008006" key="8">
    <source>
        <dbReference type="Google" id="ProtNLM"/>
    </source>
</evidence>
<keyword evidence="7" id="KW-1185">Reference proteome</keyword>
<feature type="chain" id="PRO_5022176079" description="Insecticide toxin TcdB middle/N-terminal domain-containing protein" evidence="5">
    <location>
        <begin position="26"/>
        <end position="2284"/>
    </location>
</feature>
<comment type="caution">
    <text evidence="6">The sequence shown here is derived from an EMBL/GenBank/DDBJ whole genome shotgun (WGS) entry which is preliminary data.</text>
</comment>
<protein>
    <recommendedName>
        <fullName evidence="8">Insecticide toxin TcdB middle/N-terminal domain-containing protein</fullName>
    </recommendedName>
</protein>
<evidence type="ECO:0000256" key="4">
    <source>
        <dbReference type="ARBA" id="ARBA00023026"/>
    </source>
</evidence>
<accession>A0A545ST30</accession>
<dbReference type="GO" id="GO:0005737">
    <property type="term" value="C:cytoplasm"/>
    <property type="evidence" value="ECO:0007669"/>
    <property type="project" value="InterPro"/>
</dbReference>
<dbReference type="Pfam" id="PF13517">
    <property type="entry name" value="FG-GAP_3"/>
    <property type="match status" value="2"/>
</dbReference>
<dbReference type="InterPro" id="IPR050708">
    <property type="entry name" value="T6SS_VgrG/RHS"/>
</dbReference>